<dbReference type="OrthoDB" id="9368434at2759"/>
<feature type="compositionally biased region" description="Basic and acidic residues" evidence="1">
    <location>
        <begin position="150"/>
        <end position="165"/>
    </location>
</feature>
<organism evidence="2 3">
    <name type="scientific">Ajellomyces capsulatus</name>
    <name type="common">Darling's disease fungus</name>
    <name type="synonym">Histoplasma capsulatum</name>
    <dbReference type="NCBI Taxonomy" id="5037"/>
    <lineage>
        <taxon>Eukaryota</taxon>
        <taxon>Fungi</taxon>
        <taxon>Dikarya</taxon>
        <taxon>Ascomycota</taxon>
        <taxon>Pezizomycotina</taxon>
        <taxon>Eurotiomycetes</taxon>
        <taxon>Eurotiomycetidae</taxon>
        <taxon>Onygenales</taxon>
        <taxon>Ajellomycetaceae</taxon>
        <taxon>Histoplasma</taxon>
    </lineage>
</organism>
<protein>
    <submittedName>
        <fullName evidence="2">Zinc finger transcription factor ace1</fullName>
    </submittedName>
</protein>
<dbReference type="Proteomes" id="UP000663671">
    <property type="component" value="Chromosome 1"/>
</dbReference>
<sequence length="824" mass="92024">MSAPQVHSRRRPLQHKNLPHLSITSSSSTSDQSSSDSTCRLTPHSMKLKKGATFHSPTTPPSEDSDPIFNIHSLLRRSPTCPKALEDVIAAGVGRRAVFLDKFERSPYGLGSDLSAPRLDNTLCDNDSPVPRGMPEARMTNTDPMNDVDSIQKDKAFKPVRDQDRRRRLSCDSGIGSSISGASMSSSVDTREQVRKATHSFQEEGKIVSTQSAITRSISSTTALAQIPSFSVTARKHIDRFILVPILREKRLSPFHPLIRSVPQRIESKEIACLRDLEKTILFLAPVSQIRNPHNVPDVAYTINLHLKRYTQSKAVYLGFCEFTIQCLHTTVGYLNDRDQRRPSDRPYTNGYFLDLVEQMRQYAALVGATRERQGPRPRSRIAENNMEYSSKHEKTHSRPWKCAEKSCKYFEIGWPTEKERDRHVNDKHSKSPPLFKCHFSPCTYQSKRQSNCKQHMEKAHGWVYIRSKNNGKSGSRVSGSTSGQPTPRTPNIQTPNSGVMDLPTPQSHPGRSPYAPNVSPYDQSLQYTGPSGGYPLDDMMDPHNHDFQLFPDSTTNNNLFDDFDINNPFAPQLDFSAFQASLEAGDPNEYVPSLDMHIPSVPSSATTPDGTGPMGPGTLTDESPFEPTHPTPNFNVDFDNLDNEYTVMNMQLLTPAQSVEVHGLRSFSRNPSPTCPEPQQKTNVNHNFSPAGQGNLMLYSPNSQERERDLDLDLDIDMDEGFHDGFDNYHNHNSHIGMGKPNGDFTLFESPSTTSIDGISKHANFDHSLGSQQNVHNFPALDSFANGDGGHFADSDAARGWPADQIDPMDLHRDVDEYIMGGF</sequence>
<feature type="compositionally biased region" description="Low complexity" evidence="1">
    <location>
        <begin position="173"/>
        <end position="187"/>
    </location>
</feature>
<feature type="region of interest" description="Disordered" evidence="1">
    <location>
        <begin position="603"/>
        <end position="634"/>
    </location>
</feature>
<feature type="region of interest" description="Disordered" evidence="1">
    <location>
        <begin position="1"/>
        <end position="66"/>
    </location>
</feature>
<reference evidence="2" key="1">
    <citation type="submission" date="2021-01" db="EMBL/GenBank/DDBJ databases">
        <title>Chromosome-level genome assembly of a human fungal pathogen reveals clustering of transcriptionally co-regulated genes.</title>
        <authorList>
            <person name="Voorhies M."/>
            <person name="Cohen S."/>
            <person name="Shea T.P."/>
            <person name="Petrus S."/>
            <person name="Munoz J.F."/>
            <person name="Poplawski S."/>
            <person name="Goldman W.E."/>
            <person name="Michael T."/>
            <person name="Cuomo C.A."/>
            <person name="Sil A."/>
            <person name="Beyhan S."/>
        </authorList>
    </citation>
    <scope>NUCLEOTIDE SEQUENCE</scope>
    <source>
        <strain evidence="2">WU24</strain>
    </source>
</reference>
<feature type="compositionally biased region" description="Low complexity" evidence="1">
    <location>
        <begin position="22"/>
        <end position="38"/>
    </location>
</feature>
<dbReference type="AlphaFoldDB" id="A0A8A1MLJ2"/>
<gene>
    <name evidence="2" type="primary">ACE1</name>
    <name evidence="2" type="ORF">I7I51_02023</name>
</gene>
<feature type="compositionally biased region" description="Basic and acidic residues" evidence="1">
    <location>
        <begin position="189"/>
        <end position="202"/>
    </location>
</feature>
<feature type="compositionally biased region" description="Basic residues" evidence="1">
    <location>
        <begin position="7"/>
        <end position="18"/>
    </location>
</feature>
<accession>A0A8A1MLJ2</accession>
<proteinExistence type="predicted"/>
<dbReference type="EMBL" id="CP069114">
    <property type="protein sequence ID" value="QSS64947.1"/>
    <property type="molecule type" value="Genomic_DNA"/>
</dbReference>
<evidence type="ECO:0000313" key="2">
    <source>
        <dbReference type="EMBL" id="QSS64947.1"/>
    </source>
</evidence>
<feature type="region of interest" description="Disordered" evidence="1">
    <location>
        <begin position="466"/>
        <end position="516"/>
    </location>
</feature>
<evidence type="ECO:0000313" key="3">
    <source>
        <dbReference type="Proteomes" id="UP000663671"/>
    </source>
</evidence>
<evidence type="ECO:0000256" key="1">
    <source>
        <dbReference type="SAM" id="MobiDB-lite"/>
    </source>
</evidence>
<feature type="region of interest" description="Disordered" evidence="1">
    <location>
        <begin position="120"/>
        <end position="202"/>
    </location>
</feature>
<dbReference type="VEuPathDB" id="FungiDB:I7I51_02023"/>
<feature type="compositionally biased region" description="Polar residues" evidence="1">
    <location>
        <begin position="468"/>
        <end position="498"/>
    </location>
</feature>
<name>A0A8A1MLJ2_AJECA</name>